<proteinExistence type="predicted"/>
<keyword evidence="2" id="KW-1185">Reference proteome</keyword>
<evidence type="ECO:0000313" key="1">
    <source>
        <dbReference type="EMBL" id="MSS37351.1"/>
    </source>
</evidence>
<evidence type="ECO:0000313" key="2">
    <source>
        <dbReference type="Proteomes" id="UP000429958"/>
    </source>
</evidence>
<name>A0A7X2NLZ0_9CLOT</name>
<gene>
    <name evidence="1" type="ORF">FYJ39_12385</name>
</gene>
<dbReference type="Proteomes" id="UP000429958">
    <property type="component" value="Unassembled WGS sequence"/>
</dbReference>
<sequence>MGPLIKITSDPLRLVRITEQARLLPSDIVELERRKAIAYRISTQISQGGYSKHIPIADIVRINRTFSSSSVLKASPASRQANIVASSHAFSSVSSDNTVTVQEKGSSQPLASETEADTEFHSSYAVERGAFEMRVSRGDVTFIPALTMTIITQMPELHFEYLGGFNYVPPRDEGAHIESINLYT</sequence>
<protein>
    <submittedName>
        <fullName evidence="1">Uncharacterized protein</fullName>
    </submittedName>
</protein>
<organism evidence="1 2">
    <name type="scientific">Clostridium porci</name>
    <dbReference type="NCBI Taxonomy" id="2605778"/>
    <lineage>
        <taxon>Bacteria</taxon>
        <taxon>Bacillati</taxon>
        <taxon>Bacillota</taxon>
        <taxon>Clostridia</taxon>
        <taxon>Eubacteriales</taxon>
        <taxon>Clostridiaceae</taxon>
        <taxon>Clostridium</taxon>
    </lineage>
</organism>
<accession>A0A7X2NLZ0</accession>
<dbReference type="RefSeq" id="WP_154472779.1">
    <property type="nucleotide sequence ID" value="NZ_DBEWUL010000125.1"/>
</dbReference>
<dbReference type="EMBL" id="VUMD01000010">
    <property type="protein sequence ID" value="MSS37351.1"/>
    <property type="molecule type" value="Genomic_DNA"/>
</dbReference>
<reference evidence="1 2" key="1">
    <citation type="submission" date="2019-08" db="EMBL/GenBank/DDBJ databases">
        <title>In-depth cultivation of the pig gut microbiome towards novel bacterial diversity and tailored functional studies.</title>
        <authorList>
            <person name="Wylensek D."/>
            <person name="Hitch T.C.A."/>
            <person name="Clavel T."/>
        </authorList>
    </citation>
    <scope>NUCLEOTIDE SEQUENCE [LARGE SCALE GENOMIC DNA]</scope>
    <source>
        <strain evidence="1 2">WCA-389-WT-23D1</strain>
    </source>
</reference>
<comment type="caution">
    <text evidence="1">The sequence shown here is derived from an EMBL/GenBank/DDBJ whole genome shotgun (WGS) entry which is preliminary data.</text>
</comment>
<dbReference type="AlphaFoldDB" id="A0A7X2NLZ0"/>